<gene>
    <name evidence="2" type="ORF">dnm_032640</name>
</gene>
<feature type="compositionally biased region" description="Polar residues" evidence="1">
    <location>
        <begin position="9"/>
        <end position="20"/>
    </location>
</feature>
<keyword evidence="3" id="KW-1185">Reference proteome</keyword>
<evidence type="ECO:0000256" key="1">
    <source>
        <dbReference type="SAM" id="MobiDB-lite"/>
    </source>
</evidence>
<dbReference type="EMBL" id="CP061800">
    <property type="protein sequence ID" value="QTA87234.1"/>
    <property type="molecule type" value="Genomic_DNA"/>
</dbReference>
<sequence>MSLPGISGKSLNPMSYSRASPESVIIRKNFPKPERLERPFEIYSRQSCTSSDE</sequence>
<name>A0A975BLD7_9BACT</name>
<dbReference type="AlphaFoldDB" id="A0A975BLD7"/>
<proteinExistence type="predicted"/>
<dbReference type="KEGG" id="dmm:dnm_032640"/>
<dbReference type="Proteomes" id="UP000663722">
    <property type="component" value="Chromosome"/>
</dbReference>
<accession>A0A975BLD7</accession>
<evidence type="ECO:0000313" key="2">
    <source>
        <dbReference type="EMBL" id="QTA87234.1"/>
    </source>
</evidence>
<organism evidence="2 3">
    <name type="scientific">Desulfonema magnum</name>
    <dbReference type="NCBI Taxonomy" id="45655"/>
    <lineage>
        <taxon>Bacteria</taxon>
        <taxon>Pseudomonadati</taxon>
        <taxon>Thermodesulfobacteriota</taxon>
        <taxon>Desulfobacteria</taxon>
        <taxon>Desulfobacterales</taxon>
        <taxon>Desulfococcaceae</taxon>
        <taxon>Desulfonema</taxon>
    </lineage>
</organism>
<feature type="region of interest" description="Disordered" evidence="1">
    <location>
        <begin position="1"/>
        <end position="24"/>
    </location>
</feature>
<protein>
    <submittedName>
        <fullName evidence="2">Uncharacterized protein</fullName>
    </submittedName>
</protein>
<evidence type="ECO:0000313" key="3">
    <source>
        <dbReference type="Proteomes" id="UP000663722"/>
    </source>
</evidence>
<reference evidence="2" key="1">
    <citation type="journal article" date="2021" name="Microb. Physiol.">
        <title>Proteogenomic Insights into the Physiology of Marine, Sulfate-Reducing, Filamentous Desulfonema limicola and Desulfonema magnum.</title>
        <authorList>
            <person name="Schnaars V."/>
            <person name="Wohlbrand L."/>
            <person name="Scheve S."/>
            <person name="Hinrichs C."/>
            <person name="Reinhardt R."/>
            <person name="Rabus R."/>
        </authorList>
    </citation>
    <scope>NUCLEOTIDE SEQUENCE</scope>
    <source>
        <strain evidence="2">4be13</strain>
    </source>
</reference>